<keyword evidence="6" id="KW-0325">Glycoprotein</keyword>
<dbReference type="Pfam" id="PF00450">
    <property type="entry name" value="Peptidase_S10"/>
    <property type="match status" value="1"/>
</dbReference>
<accession>A0A2G9V3T3</accession>
<dbReference type="Gene3D" id="3.40.50.1820">
    <property type="entry name" value="alpha/beta hydrolase"/>
    <property type="match status" value="1"/>
</dbReference>
<protein>
    <recommendedName>
        <fullName evidence="7">Carboxypeptidase</fullName>
        <ecNumber evidence="7">3.4.16.-</ecNumber>
    </recommendedName>
</protein>
<dbReference type="PROSITE" id="PS00560">
    <property type="entry name" value="CARBOXYPEPT_SER_HIS"/>
    <property type="match status" value="1"/>
</dbReference>
<keyword evidence="3 7" id="KW-0645">Protease</keyword>
<dbReference type="SUPFAM" id="SSF53474">
    <property type="entry name" value="alpha/beta-Hydrolases"/>
    <property type="match status" value="1"/>
</dbReference>
<dbReference type="EC" id="3.4.16.-" evidence="7"/>
<evidence type="ECO:0000313" key="9">
    <source>
        <dbReference type="Proteomes" id="UP000230423"/>
    </source>
</evidence>
<evidence type="ECO:0000256" key="6">
    <source>
        <dbReference type="ARBA" id="ARBA00023180"/>
    </source>
</evidence>
<evidence type="ECO:0000256" key="5">
    <source>
        <dbReference type="ARBA" id="ARBA00022801"/>
    </source>
</evidence>
<name>A0A2G9V3T3_TELCI</name>
<gene>
    <name evidence="8" type="ORF">TELCIR_00730</name>
</gene>
<organism evidence="8 9">
    <name type="scientific">Teladorsagia circumcincta</name>
    <name type="common">Brown stomach worm</name>
    <name type="synonym">Ostertagia circumcincta</name>
    <dbReference type="NCBI Taxonomy" id="45464"/>
    <lineage>
        <taxon>Eukaryota</taxon>
        <taxon>Metazoa</taxon>
        <taxon>Ecdysozoa</taxon>
        <taxon>Nematoda</taxon>
        <taxon>Chromadorea</taxon>
        <taxon>Rhabditida</taxon>
        <taxon>Rhabditina</taxon>
        <taxon>Rhabditomorpha</taxon>
        <taxon>Strongyloidea</taxon>
        <taxon>Trichostrongylidae</taxon>
        <taxon>Teladorsagia</taxon>
    </lineage>
</organism>
<dbReference type="AlphaFoldDB" id="A0A2G9V3T3"/>
<keyword evidence="2 7" id="KW-0121">Carboxypeptidase</keyword>
<reference evidence="8 9" key="1">
    <citation type="submission" date="2015-09" db="EMBL/GenBank/DDBJ databases">
        <title>Draft genome of the parasitic nematode Teladorsagia circumcincta isolate WARC Sus (inbred).</title>
        <authorList>
            <person name="Mitreva M."/>
        </authorList>
    </citation>
    <scope>NUCLEOTIDE SEQUENCE [LARGE SCALE GENOMIC DNA]</scope>
    <source>
        <strain evidence="8 9">S</strain>
    </source>
</reference>
<dbReference type="PROSITE" id="PS00131">
    <property type="entry name" value="CARBOXYPEPT_SER_SER"/>
    <property type="match status" value="1"/>
</dbReference>
<dbReference type="PANTHER" id="PTHR11802">
    <property type="entry name" value="SERINE PROTEASE FAMILY S10 SERINE CARBOXYPEPTIDASE"/>
    <property type="match status" value="1"/>
</dbReference>
<keyword evidence="9" id="KW-1185">Reference proteome</keyword>
<dbReference type="InterPro" id="IPR029058">
    <property type="entry name" value="AB_hydrolase_fold"/>
</dbReference>
<dbReference type="EMBL" id="KZ345009">
    <property type="protein sequence ID" value="PIO77147.1"/>
    <property type="molecule type" value="Genomic_DNA"/>
</dbReference>
<keyword evidence="5 7" id="KW-0378">Hydrolase</keyword>
<evidence type="ECO:0000256" key="7">
    <source>
        <dbReference type="RuleBase" id="RU361156"/>
    </source>
</evidence>
<dbReference type="InterPro" id="IPR018202">
    <property type="entry name" value="Ser_caboxypep_ser_AS"/>
</dbReference>
<sequence length="361" mass="41152">MKSEKSLGLFEELGPFRVKDYGATVYSNDYSWNLFANVLFLESPSGVGWSFNTYGKLNTTDDEVSQHNYQALVDFLRKFPEYHGRDTFITGESYAGVYVPTLAVKILKDKENFPNFKGIAIGNGALNFLHNYDTMFPLYYYHGLVRDEYIFNATNDLDPYNIYNTCYSTVAVGKKAHIERFMRKDVGVPPRTGAVRQRQSSVPLCDQIGNTEDYLNRADVRKALHIPTSLPRWQDCSARMISKTACMESKGDRQTRHDNKTPVISVLLWRTATFVTHYDMTPEIEEIISAGVKGKERVNEPWRYLGENPTVAGFLIKYEGGLDFLTVRGSGHFVPGDKPREALQMIYNFVSGHDYSRPTPF</sequence>
<dbReference type="InterPro" id="IPR033124">
    <property type="entry name" value="Ser_caboxypep_his_AS"/>
</dbReference>
<dbReference type="GO" id="GO:0006508">
    <property type="term" value="P:proteolysis"/>
    <property type="evidence" value="ECO:0007669"/>
    <property type="project" value="UniProtKB-KW"/>
</dbReference>
<dbReference type="Proteomes" id="UP000230423">
    <property type="component" value="Unassembled WGS sequence"/>
</dbReference>
<evidence type="ECO:0000313" key="8">
    <source>
        <dbReference type="EMBL" id="PIO77147.1"/>
    </source>
</evidence>
<evidence type="ECO:0000256" key="3">
    <source>
        <dbReference type="ARBA" id="ARBA00022670"/>
    </source>
</evidence>
<dbReference type="OrthoDB" id="443318at2759"/>
<evidence type="ECO:0000256" key="1">
    <source>
        <dbReference type="ARBA" id="ARBA00009431"/>
    </source>
</evidence>
<keyword evidence="4" id="KW-0732">Signal</keyword>
<dbReference type="PRINTS" id="PR00724">
    <property type="entry name" value="CRBOXYPTASEC"/>
</dbReference>
<dbReference type="PANTHER" id="PTHR11802:SF113">
    <property type="entry name" value="SERINE CARBOXYPEPTIDASE CTSA-4.1"/>
    <property type="match status" value="1"/>
</dbReference>
<evidence type="ECO:0000256" key="4">
    <source>
        <dbReference type="ARBA" id="ARBA00022729"/>
    </source>
</evidence>
<dbReference type="GO" id="GO:0004185">
    <property type="term" value="F:serine-type carboxypeptidase activity"/>
    <property type="evidence" value="ECO:0007669"/>
    <property type="project" value="UniProtKB-UniRule"/>
</dbReference>
<proteinExistence type="inferred from homology"/>
<comment type="similarity">
    <text evidence="1 7">Belongs to the peptidase S10 family.</text>
</comment>
<evidence type="ECO:0000256" key="2">
    <source>
        <dbReference type="ARBA" id="ARBA00022645"/>
    </source>
</evidence>
<dbReference type="InterPro" id="IPR001563">
    <property type="entry name" value="Peptidase_S10"/>
</dbReference>